<evidence type="ECO:0000256" key="4">
    <source>
        <dbReference type="PIRSR" id="PIRSR000097-2"/>
    </source>
</evidence>
<keyword evidence="8" id="KW-1185">Reference proteome</keyword>
<comment type="similarity">
    <text evidence="1">Belongs to the aldo/keto reductase family.</text>
</comment>
<dbReference type="InterPro" id="IPR020471">
    <property type="entry name" value="AKR"/>
</dbReference>
<dbReference type="InterPro" id="IPR023210">
    <property type="entry name" value="NADP_OxRdtase_dom"/>
</dbReference>
<comment type="caution">
    <text evidence="7">The sequence shown here is derived from an EMBL/GenBank/DDBJ whole genome shotgun (WGS) entry which is preliminary data.</text>
</comment>
<dbReference type="FunFam" id="3.20.20.100:FF:000015">
    <property type="entry name" value="Oxidoreductase, aldo/keto reductase family"/>
    <property type="match status" value="1"/>
</dbReference>
<dbReference type="PRINTS" id="PR00069">
    <property type="entry name" value="ALDKETRDTASE"/>
</dbReference>
<dbReference type="CDD" id="cd19071">
    <property type="entry name" value="AKR_AKR1-5-like"/>
    <property type="match status" value="1"/>
</dbReference>
<reference evidence="7" key="1">
    <citation type="submission" date="2023-02" db="EMBL/GenBank/DDBJ databases">
        <title>Identification and recombinant expression of a fungal hydrolase from Papiliotrema laurentii that hydrolyzes apple cutin and clears colloidal polyester polyurethane.</title>
        <authorList>
            <consortium name="DOE Joint Genome Institute"/>
            <person name="Roman V.A."/>
            <person name="Bojanowski C."/>
            <person name="Crable B.R."/>
            <person name="Wagner D.N."/>
            <person name="Hung C.S."/>
            <person name="Nadeau L.J."/>
            <person name="Schratz L."/>
            <person name="Haridas S."/>
            <person name="Pangilinan J."/>
            <person name="Lipzen A."/>
            <person name="Na H."/>
            <person name="Yan M."/>
            <person name="Ng V."/>
            <person name="Grigoriev I.V."/>
            <person name="Spatafora J.W."/>
            <person name="Barlow D."/>
            <person name="Biffinger J."/>
            <person name="Kelley-Loughnane N."/>
            <person name="Varaljay V.A."/>
            <person name="Crookes-Goodson W.J."/>
        </authorList>
    </citation>
    <scope>NUCLEOTIDE SEQUENCE</scope>
    <source>
        <strain evidence="7">5307AH</strain>
    </source>
</reference>
<protein>
    <submittedName>
        <fullName evidence="7">NADP-dependent oxidoreductase domain-containing protein</fullName>
    </submittedName>
</protein>
<dbReference type="Pfam" id="PF00248">
    <property type="entry name" value="Aldo_ket_red"/>
    <property type="match status" value="1"/>
</dbReference>
<evidence type="ECO:0000256" key="5">
    <source>
        <dbReference type="PIRSR" id="PIRSR000097-3"/>
    </source>
</evidence>
<feature type="domain" description="NADP-dependent oxidoreductase" evidence="6">
    <location>
        <begin position="26"/>
        <end position="264"/>
    </location>
</feature>
<dbReference type="Gene3D" id="3.20.20.100">
    <property type="entry name" value="NADP-dependent oxidoreductase domain"/>
    <property type="match status" value="1"/>
</dbReference>
<dbReference type="InterPro" id="IPR036812">
    <property type="entry name" value="NAD(P)_OxRdtase_dom_sf"/>
</dbReference>
<evidence type="ECO:0000256" key="3">
    <source>
        <dbReference type="PIRSR" id="PIRSR000097-1"/>
    </source>
</evidence>
<feature type="active site" description="Proton donor" evidence="3">
    <location>
        <position position="53"/>
    </location>
</feature>
<organism evidence="7 8">
    <name type="scientific">Papiliotrema laurentii</name>
    <name type="common">Cryptococcus laurentii</name>
    <dbReference type="NCBI Taxonomy" id="5418"/>
    <lineage>
        <taxon>Eukaryota</taxon>
        <taxon>Fungi</taxon>
        <taxon>Dikarya</taxon>
        <taxon>Basidiomycota</taxon>
        <taxon>Agaricomycotina</taxon>
        <taxon>Tremellomycetes</taxon>
        <taxon>Tremellales</taxon>
        <taxon>Rhynchogastremaceae</taxon>
        <taxon>Papiliotrema</taxon>
    </lineage>
</organism>
<dbReference type="AlphaFoldDB" id="A0AAD9FQY8"/>
<accession>A0AAD9FQY8</accession>
<evidence type="ECO:0000259" key="6">
    <source>
        <dbReference type="Pfam" id="PF00248"/>
    </source>
</evidence>
<evidence type="ECO:0000313" key="7">
    <source>
        <dbReference type="EMBL" id="KAK1924574.1"/>
    </source>
</evidence>
<dbReference type="PROSITE" id="PS00063">
    <property type="entry name" value="ALDOKETO_REDUCTASE_3"/>
    <property type="match status" value="1"/>
</dbReference>
<proteinExistence type="inferred from homology"/>
<dbReference type="SUPFAM" id="SSF51430">
    <property type="entry name" value="NAD(P)-linked oxidoreductase"/>
    <property type="match status" value="1"/>
</dbReference>
<gene>
    <name evidence="7" type="ORF">DB88DRAFT_224870</name>
</gene>
<feature type="binding site" evidence="4">
    <location>
        <position position="112"/>
    </location>
    <ligand>
        <name>substrate</name>
    </ligand>
</feature>
<evidence type="ECO:0000256" key="1">
    <source>
        <dbReference type="ARBA" id="ARBA00007905"/>
    </source>
</evidence>
<dbReference type="PANTHER" id="PTHR43827">
    <property type="entry name" value="2,5-DIKETO-D-GLUCONIC ACID REDUCTASE"/>
    <property type="match status" value="1"/>
</dbReference>
<evidence type="ECO:0000256" key="2">
    <source>
        <dbReference type="ARBA" id="ARBA00023002"/>
    </source>
</evidence>
<dbReference type="GO" id="GO:0016491">
    <property type="term" value="F:oxidoreductase activity"/>
    <property type="evidence" value="ECO:0007669"/>
    <property type="project" value="UniProtKB-KW"/>
</dbReference>
<keyword evidence="2" id="KW-0560">Oxidoreductase</keyword>
<evidence type="ECO:0000313" key="8">
    <source>
        <dbReference type="Proteomes" id="UP001182556"/>
    </source>
</evidence>
<feature type="site" description="Lowers pKa of active site Tyr" evidence="5">
    <location>
        <position position="79"/>
    </location>
</feature>
<sequence length="277" mass="31070">MSLTKDTTITLNNGVKIPQLGFGVYQSPPEVTTRTVTTALEAGYRHIDSAQWYFNEEEVGKAVANSSTASRAEVFLTTKLGHADKVEERLAESIKKIDPRDHEGYVDLFLIHSPSAGPEKREEQWRAMERLVETSKAKAIGVSNYGVKHLQQMEAYAKIPPAVNQIELHPWCQQPAIVSYCQSHGIALEAYSPLVQGSKAKDPTLLKIAEETGHSWAKVLIRWSLQRGFIPLPKSDTKERIFSNIDVFDFELSDAQMNELNSLDQDEHVCLNHTELP</sequence>
<dbReference type="EMBL" id="JAODAN010000004">
    <property type="protein sequence ID" value="KAK1924574.1"/>
    <property type="molecule type" value="Genomic_DNA"/>
</dbReference>
<name>A0AAD9FQY8_PAPLA</name>
<dbReference type="InterPro" id="IPR018170">
    <property type="entry name" value="Aldo/ket_reductase_CS"/>
</dbReference>
<dbReference type="PROSITE" id="PS00062">
    <property type="entry name" value="ALDOKETO_REDUCTASE_2"/>
    <property type="match status" value="1"/>
</dbReference>
<dbReference type="PIRSF" id="PIRSF000097">
    <property type="entry name" value="AKR"/>
    <property type="match status" value="1"/>
</dbReference>
<dbReference type="PANTHER" id="PTHR43827:SF13">
    <property type="entry name" value="ALDO_KETO REDUCTASE FAMILY PROTEIN"/>
    <property type="match status" value="1"/>
</dbReference>
<dbReference type="Proteomes" id="UP001182556">
    <property type="component" value="Unassembled WGS sequence"/>
</dbReference>
<dbReference type="PROSITE" id="PS00798">
    <property type="entry name" value="ALDOKETO_REDUCTASE_1"/>
    <property type="match status" value="1"/>
</dbReference>